<feature type="binding site" evidence="13">
    <location>
        <position position="92"/>
    </location>
    <ligand>
        <name>Mg(2+)</name>
        <dbReference type="ChEBI" id="CHEBI:18420"/>
    </ligand>
</feature>
<keyword evidence="5 13" id="KW-0255">Endonuclease</keyword>
<comment type="cofactor">
    <cofactor evidence="13">
        <name>Mg(2+)</name>
        <dbReference type="ChEBI" id="CHEBI:18420"/>
    </cofactor>
    <text evidence="13">Binds 1 Mg(2+) ion per subunit.</text>
</comment>
<reference evidence="14" key="1">
    <citation type="submission" date="2023-08" db="EMBL/GenBank/DDBJ databases">
        <title>Complete genome sequence of Mycoplasma seminis 2200.</title>
        <authorList>
            <person name="Spergser J."/>
        </authorList>
    </citation>
    <scope>NUCLEOTIDE SEQUENCE [LARGE SCALE GENOMIC DNA]</scope>
    <source>
        <strain evidence="14">2200</strain>
    </source>
</reference>
<keyword evidence="8 13" id="KW-0460">Magnesium</keyword>
<dbReference type="Gene3D" id="3.40.1350.10">
    <property type="match status" value="1"/>
</dbReference>
<dbReference type="NCBIfam" id="NF002581">
    <property type="entry name" value="PRK02234.1-2"/>
    <property type="match status" value="1"/>
</dbReference>
<keyword evidence="10 13" id="KW-0234">DNA repair</keyword>
<keyword evidence="6 13" id="KW-0227">DNA damage</keyword>
<name>A0ABY9H9T3_9MOLU</name>
<evidence type="ECO:0000256" key="11">
    <source>
        <dbReference type="ARBA" id="ARBA00023447"/>
    </source>
</evidence>
<keyword evidence="3 13" id="KW-0540">Nuclease</keyword>
<comment type="subcellular location">
    <subcellularLocation>
        <location evidence="1 13">Cytoplasm</location>
    </subcellularLocation>
</comment>
<evidence type="ECO:0000256" key="10">
    <source>
        <dbReference type="ARBA" id="ARBA00023204"/>
    </source>
</evidence>
<dbReference type="CDD" id="cd22354">
    <property type="entry name" value="RecU-like"/>
    <property type="match status" value="1"/>
</dbReference>
<gene>
    <name evidence="13 14" type="primary">recU</name>
    <name evidence="14" type="ORF">Q8852_03395</name>
</gene>
<dbReference type="HAMAP" id="MF_00130">
    <property type="entry name" value="RecU"/>
    <property type="match status" value="1"/>
</dbReference>
<feature type="binding site" evidence="13">
    <location>
        <position position="61"/>
    </location>
    <ligand>
        <name>Mg(2+)</name>
        <dbReference type="ChEBI" id="CHEBI:18420"/>
    </ligand>
</feature>
<feature type="site" description="Transition state stabilizer" evidence="13">
    <location>
        <position position="76"/>
    </location>
</feature>
<evidence type="ECO:0000313" key="14">
    <source>
        <dbReference type="EMBL" id="WLP85340.1"/>
    </source>
</evidence>
<dbReference type="InterPro" id="IPR011856">
    <property type="entry name" value="tRNA_endonuc-like_dom_sf"/>
</dbReference>
<dbReference type="EC" id="3.1.21.10" evidence="13"/>
<dbReference type="SUPFAM" id="SSF52980">
    <property type="entry name" value="Restriction endonuclease-like"/>
    <property type="match status" value="1"/>
</dbReference>
<feature type="binding site" evidence="13">
    <location>
        <position position="59"/>
    </location>
    <ligand>
        <name>Mg(2+)</name>
        <dbReference type="ChEBI" id="CHEBI:18420"/>
    </ligand>
</feature>
<keyword evidence="15" id="KW-1185">Reference proteome</keyword>
<protein>
    <recommendedName>
        <fullName evidence="12 13">Holliday junction resolvase RecU</fullName>
        <ecNumber evidence="13">3.1.21.10</ecNumber>
    </recommendedName>
    <alternativeName>
        <fullName evidence="13">Recombination protein U homolog</fullName>
    </alternativeName>
</protein>
<evidence type="ECO:0000313" key="15">
    <source>
        <dbReference type="Proteomes" id="UP001237011"/>
    </source>
</evidence>
<dbReference type="Proteomes" id="UP001237011">
    <property type="component" value="Chromosome"/>
</dbReference>
<dbReference type="InterPro" id="IPR004612">
    <property type="entry name" value="Resolv_RecU"/>
</dbReference>
<feature type="binding site" evidence="13">
    <location>
        <position position="74"/>
    </location>
    <ligand>
        <name>Mg(2+)</name>
        <dbReference type="ChEBI" id="CHEBI:18420"/>
    </ligand>
</feature>
<evidence type="ECO:0000256" key="1">
    <source>
        <dbReference type="ARBA" id="ARBA00004496"/>
    </source>
</evidence>
<evidence type="ECO:0000256" key="9">
    <source>
        <dbReference type="ARBA" id="ARBA00023172"/>
    </source>
</evidence>
<evidence type="ECO:0000256" key="13">
    <source>
        <dbReference type="HAMAP-Rule" id="MF_00130"/>
    </source>
</evidence>
<dbReference type="EMBL" id="CP132191">
    <property type="protein sequence ID" value="WLP85340.1"/>
    <property type="molecule type" value="Genomic_DNA"/>
</dbReference>
<evidence type="ECO:0000256" key="4">
    <source>
        <dbReference type="ARBA" id="ARBA00022723"/>
    </source>
</evidence>
<comment type="similarity">
    <text evidence="11 13">Belongs to the RecU family.</text>
</comment>
<accession>A0ABY9H9T3</accession>
<evidence type="ECO:0000256" key="8">
    <source>
        <dbReference type="ARBA" id="ARBA00022842"/>
    </source>
</evidence>
<keyword evidence="9 13" id="KW-0233">DNA recombination</keyword>
<evidence type="ECO:0000256" key="6">
    <source>
        <dbReference type="ARBA" id="ARBA00022763"/>
    </source>
</evidence>
<evidence type="ECO:0000256" key="7">
    <source>
        <dbReference type="ARBA" id="ARBA00022801"/>
    </source>
</evidence>
<organism evidence="14 15">
    <name type="scientific">Mycoplasma seminis</name>
    <dbReference type="NCBI Taxonomy" id="512749"/>
    <lineage>
        <taxon>Bacteria</taxon>
        <taxon>Bacillati</taxon>
        <taxon>Mycoplasmatota</taxon>
        <taxon>Mollicutes</taxon>
        <taxon>Mycoplasmataceae</taxon>
        <taxon>Mycoplasma</taxon>
    </lineage>
</organism>
<evidence type="ECO:0000256" key="5">
    <source>
        <dbReference type="ARBA" id="ARBA00022759"/>
    </source>
</evidence>
<comment type="function">
    <text evidence="13">Endonuclease that resolves Holliday junction intermediates in genetic recombination. Cleaves mobile four-strand junctions by introducing symmetrical nicks in paired strands. Promotes annealing of linear ssDNA with homologous dsDNA. Required for DNA repair, homologous recombination and chromosome segregation.</text>
</comment>
<sequence>MSSKNRGMFLESVINQSIKYYWENNIAFIEKKAVPTSFSDLKNISHNKFKASITLLKSTVDYIGMYQGKFVAFEAKSTNEKSLDLSNFRLHQLQYLSLINSQGGIAFVIVYFSLYNEFYKISVDFLNQEFKSKKSISYEKIKKNSSFLNLEFPGLLTIFS</sequence>
<keyword evidence="7 13" id="KW-0378">Hydrolase</keyword>
<keyword evidence="2 13" id="KW-0963">Cytoplasm</keyword>
<evidence type="ECO:0000256" key="2">
    <source>
        <dbReference type="ARBA" id="ARBA00022490"/>
    </source>
</evidence>
<keyword evidence="4 13" id="KW-0479">Metal-binding</keyword>
<evidence type="ECO:0000256" key="3">
    <source>
        <dbReference type="ARBA" id="ARBA00022722"/>
    </source>
</evidence>
<dbReference type="RefSeq" id="WP_305937776.1">
    <property type="nucleotide sequence ID" value="NZ_CP132191.1"/>
</dbReference>
<dbReference type="InterPro" id="IPR011335">
    <property type="entry name" value="Restrct_endonuc-II-like"/>
</dbReference>
<dbReference type="Pfam" id="PF03838">
    <property type="entry name" value="RecU"/>
    <property type="match status" value="1"/>
</dbReference>
<proteinExistence type="inferred from homology"/>
<comment type="catalytic activity">
    <reaction evidence="13">
        <text>Endonucleolytic cleavage at a junction such as a reciprocal single-stranded crossover between two homologous DNA duplexes (Holliday junction).</text>
        <dbReference type="EC" id="3.1.21.10"/>
    </reaction>
</comment>
<evidence type="ECO:0000256" key="12">
    <source>
        <dbReference type="ARBA" id="ARBA00029523"/>
    </source>
</evidence>